<dbReference type="EMBL" id="JASNQZ010000006">
    <property type="protein sequence ID" value="KAL0955461.1"/>
    <property type="molecule type" value="Genomic_DNA"/>
</dbReference>
<proteinExistence type="predicted"/>
<name>A0ABR3JIU6_9AGAR</name>
<keyword evidence="2" id="KW-1185">Reference proteome</keyword>
<dbReference type="InterPro" id="IPR046341">
    <property type="entry name" value="SET_dom_sf"/>
</dbReference>
<accession>A0ABR3JIU6</accession>
<dbReference type="PANTHER" id="PTHR13271">
    <property type="entry name" value="UNCHARACTERIZED PUTATIVE METHYLTRANSFERASE"/>
    <property type="match status" value="1"/>
</dbReference>
<dbReference type="SUPFAM" id="SSF82199">
    <property type="entry name" value="SET domain"/>
    <property type="match status" value="1"/>
</dbReference>
<protein>
    <recommendedName>
        <fullName evidence="3">SET domain-containing protein</fullName>
    </recommendedName>
</protein>
<comment type="caution">
    <text evidence="1">The sequence shown here is derived from an EMBL/GenBank/DDBJ whole genome shotgun (WGS) entry which is preliminary data.</text>
</comment>
<reference evidence="2" key="1">
    <citation type="submission" date="2024-06" db="EMBL/GenBank/DDBJ databases">
        <title>Multi-omics analyses provide insights into the biosynthesis of the anticancer antibiotic pleurotin in Hohenbuehelia grisea.</title>
        <authorList>
            <person name="Weaver J.A."/>
            <person name="Alberti F."/>
        </authorList>
    </citation>
    <scope>NUCLEOTIDE SEQUENCE [LARGE SCALE GENOMIC DNA]</scope>
    <source>
        <strain evidence="2">T-177</strain>
    </source>
</reference>
<evidence type="ECO:0008006" key="3">
    <source>
        <dbReference type="Google" id="ProtNLM"/>
    </source>
</evidence>
<dbReference type="PANTHER" id="PTHR13271:SF34">
    <property type="entry name" value="N-LYSINE METHYLTRANSFERASE SETD6"/>
    <property type="match status" value="1"/>
</dbReference>
<dbReference type="Proteomes" id="UP001556367">
    <property type="component" value="Unassembled WGS sequence"/>
</dbReference>
<gene>
    <name evidence="1" type="ORF">HGRIS_001702</name>
</gene>
<evidence type="ECO:0000313" key="1">
    <source>
        <dbReference type="EMBL" id="KAL0955461.1"/>
    </source>
</evidence>
<dbReference type="InterPro" id="IPR050600">
    <property type="entry name" value="SETD3_SETD6_MTase"/>
</dbReference>
<sequence>MFWTDPSTFHSAQAQADCSEALSWLRGTEVERILRGQVTSLGSMLDDTYAYYGKVAQPIIQQYLKSISSCLSPSVVDFCRAYALVSSRAFFVDAFHGLAMVPIADAFNHSIDNHVHLESDFDVCSICGSLEECPHDHGHRDLDGEIGSTMSSTATNPPSNAPQTEADPFDNYYEMVSTTPIEPNVEVYNTYGDTLANAQLLAHYGFILDGNDHDCCTWSDEELDRVFRQLQLQWSSLIASNSMPIALKYADSALVSSFDKSRLTYHLHKAETTPSSQLYCINADGRISHYIWLRCALASISTTSTSLEELLARAVRVQLDLEAAVEAMQDDDGDEDIWEIGTDAEALLLVHRVAVLVTAICAYRREGAGKPLDPSACDNVNERDLGDILDDTPESMPRTRLALTYVMGELAILSSCQSAWSEVGELTSSLLARS</sequence>
<organism evidence="1 2">
    <name type="scientific">Hohenbuehelia grisea</name>
    <dbReference type="NCBI Taxonomy" id="104357"/>
    <lineage>
        <taxon>Eukaryota</taxon>
        <taxon>Fungi</taxon>
        <taxon>Dikarya</taxon>
        <taxon>Basidiomycota</taxon>
        <taxon>Agaricomycotina</taxon>
        <taxon>Agaricomycetes</taxon>
        <taxon>Agaricomycetidae</taxon>
        <taxon>Agaricales</taxon>
        <taxon>Pleurotineae</taxon>
        <taxon>Pleurotaceae</taxon>
        <taxon>Hohenbuehelia</taxon>
    </lineage>
</organism>
<dbReference type="Gene3D" id="3.90.1410.10">
    <property type="entry name" value="set domain protein methyltransferase, domain 1"/>
    <property type="match status" value="1"/>
</dbReference>
<dbReference type="CDD" id="cd10527">
    <property type="entry name" value="SET_LSMT"/>
    <property type="match status" value="1"/>
</dbReference>
<evidence type="ECO:0000313" key="2">
    <source>
        <dbReference type="Proteomes" id="UP001556367"/>
    </source>
</evidence>